<reference evidence="8" key="1">
    <citation type="submission" date="2022-10" db="EMBL/GenBank/DDBJ databases">
        <authorList>
            <person name="Koch H."/>
        </authorList>
    </citation>
    <scope>NUCLEOTIDE SEQUENCE</scope>
    <source>
        <strain evidence="8">DNF</strain>
    </source>
</reference>
<dbReference type="Proteomes" id="UP001179121">
    <property type="component" value="Chromosome"/>
</dbReference>
<dbReference type="RefSeq" id="WP_289269832.1">
    <property type="nucleotide sequence ID" value="NZ_OX365700.1"/>
</dbReference>
<evidence type="ECO:0000259" key="7">
    <source>
        <dbReference type="Pfam" id="PF22692"/>
    </source>
</evidence>
<dbReference type="InterPro" id="IPR001444">
    <property type="entry name" value="Flag_bb_rod_N"/>
</dbReference>
<evidence type="ECO:0000313" key="8">
    <source>
        <dbReference type="EMBL" id="CAI4033001.1"/>
    </source>
</evidence>
<sequence>MNRGIYPILSGALAQEQRTQVFAHNIANVNTKGFKQEEPLFQALLPHRRLTGSPDSHARLVSGMPPPIFGAAERVFVGPHGNHTQFDSGRLRTTGNPFDLAIDGPGFFEVRAPEGLRYTRNGVFHLDEKRRLVTQAGLPVMGTKGELKLPPGEVVIDGRGTISVGGHPVGTVKVVEFPEQQMPRKVAESLFAGEGGTVQKNSTVMSAAVEESNVNPLDEMVKLIQGMRSYESAQKMIQTIDRMAELAVNELGRVQA</sequence>
<dbReference type="GO" id="GO:0009425">
    <property type="term" value="C:bacterial-type flagellum basal body"/>
    <property type="evidence" value="ECO:0007669"/>
    <property type="project" value="UniProtKB-SubCell"/>
</dbReference>
<dbReference type="NCBIfam" id="TIGR03506">
    <property type="entry name" value="FlgEFG_subfam"/>
    <property type="match status" value="1"/>
</dbReference>
<evidence type="ECO:0000256" key="4">
    <source>
        <dbReference type="RuleBase" id="RU362116"/>
    </source>
</evidence>
<keyword evidence="8" id="KW-0969">Cilium</keyword>
<keyword evidence="9" id="KW-1185">Reference proteome</keyword>
<name>A0AA86T7A7_9BACT</name>
<feature type="domain" description="Flagellar basal body rod protein N-terminal" evidence="5">
    <location>
        <begin position="10"/>
        <end position="35"/>
    </location>
</feature>
<dbReference type="GO" id="GO:0071978">
    <property type="term" value="P:bacterial-type flagellum-dependent swarming motility"/>
    <property type="evidence" value="ECO:0007669"/>
    <property type="project" value="TreeGrafter"/>
</dbReference>
<dbReference type="Pfam" id="PF22692">
    <property type="entry name" value="LlgE_F_G_D1"/>
    <property type="match status" value="1"/>
</dbReference>
<dbReference type="Pfam" id="PF00460">
    <property type="entry name" value="Flg_bb_rod"/>
    <property type="match status" value="1"/>
</dbReference>
<feature type="domain" description="Flagellar hook protein FlgE/F/G-like D1" evidence="7">
    <location>
        <begin position="101"/>
        <end position="164"/>
    </location>
</feature>
<dbReference type="SUPFAM" id="SSF117143">
    <property type="entry name" value="Flagellar hook protein flgE"/>
    <property type="match status" value="1"/>
</dbReference>
<evidence type="ECO:0000256" key="1">
    <source>
        <dbReference type="ARBA" id="ARBA00004117"/>
    </source>
</evidence>
<proteinExistence type="inferred from homology"/>
<organism evidence="8 9">
    <name type="scientific">Nitrospira tepida</name>
    <dbReference type="NCBI Taxonomy" id="2973512"/>
    <lineage>
        <taxon>Bacteria</taxon>
        <taxon>Pseudomonadati</taxon>
        <taxon>Nitrospirota</taxon>
        <taxon>Nitrospiria</taxon>
        <taxon>Nitrospirales</taxon>
        <taxon>Nitrospiraceae</taxon>
        <taxon>Nitrospira</taxon>
    </lineage>
</organism>
<dbReference type="Pfam" id="PF06429">
    <property type="entry name" value="Flg_bbr_C"/>
    <property type="match status" value="1"/>
</dbReference>
<evidence type="ECO:0000256" key="2">
    <source>
        <dbReference type="ARBA" id="ARBA00009677"/>
    </source>
</evidence>
<dbReference type="AlphaFoldDB" id="A0AA86T7A7"/>
<dbReference type="EMBL" id="OX365700">
    <property type="protein sequence ID" value="CAI4033001.1"/>
    <property type="molecule type" value="Genomic_DNA"/>
</dbReference>
<keyword evidence="8" id="KW-0282">Flagellum</keyword>
<gene>
    <name evidence="8" type="ORF">DNFV4_03431</name>
</gene>
<evidence type="ECO:0000256" key="3">
    <source>
        <dbReference type="ARBA" id="ARBA00023143"/>
    </source>
</evidence>
<comment type="similarity">
    <text evidence="2 4">Belongs to the flagella basal body rod proteins family.</text>
</comment>
<dbReference type="InterPro" id="IPR010930">
    <property type="entry name" value="Flg_bb/hook_C_dom"/>
</dbReference>
<dbReference type="InterPro" id="IPR053967">
    <property type="entry name" value="LlgE_F_G-like_D1"/>
</dbReference>
<dbReference type="PANTHER" id="PTHR30435:SF19">
    <property type="entry name" value="FLAGELLAR BASAL-BODY ROD PROTEIN FLGG"/>
    <property type="match status" value="1"/>
</dbReference>
<evidence type="ECO:0000313" key="9">
    <source>
        <dbReference type="Proteomes" id="UP001179121"/>
    </source>
</evidence>
<dbReference type="PANTHER" id="PTHR30435">
    <property type="entry name" value="FLAGELLAR PROTEIN"/>
    <property type="match status" value="1"/>
</dbReference>
<dbReference type="InterPro" id="IPR020013">
    <property type="entry name" value="Flagellar_FlgE/F/G"/>
</dbReference>
<feature type="domain" description="Flagellar basal-body/hook protein C-terminal" evidence="6">
    <location>
        <begin position="206"/>
        <end position="247"/>
    </location>
</feature>
<accession>A0AA86T7A7</accession>
<keyword evidence="8" id="KW-0966">Cell projection</keyword>
<dbReference type="KEGG" id="nti:DNFV4_03431"/>
<keyword evidence="3 4" id="KW-0975">Bacterial flagellum</keyword>
<evidence type="ECO:0000259" key="5">
    <source>
        <dbReference type="Pfam" id="PF00460"/>
    </source>
</evidence>
<comment type="subcellular location">
    <subcellularLocation>
        <location evidence="1 4">Bacterial flagellum basal body</location>
    </subcellularLocation>
</comment>
<protein>
    <submittedName>
        <fullName evidence="8">Flagellar basal-body rod protein FlgF</fullName>
    </submittedName>
</protein>
<evidence type="ECO:0000259" key="6">
    <source>
        <dbReference type="Pfam" id="PF06429"/>
    </source>
</evidence>
<dbReference type="InterPro" id="IPR037925">
    <property type="entry name" value="FlgE/F/G-like"/>
</dbReference>